<feature type="transmembrane region" description="Helical" evidence="1">
    <location>
        <begin position="190"/>
        <end position="215"/>
    </location>
</feature>
<dbReference type="AlphaFoldDB" id="A0A0E9LXN9"/>
<dbReference type="Pfam" id="PF02405">
    <property type="entry name" value="MlaE"/>
    <property type="match status" value="1"/>
</dbReference>
<organism evidence="2 3">
    <name type="scientific">Geofilum rubicundum JCM 15548</name>
    <dbReference type="NCBI Taxonomy" id="1236989"/>
    <lineage>
        <taxon>Bacteria</taxon>
        <taxon>Pseudomonadati</taxon>
        <taxon>Bacteroidota</taxon>
        <taxon>Bacteroidia</taxon>
        <taxon>Marinilabiliales</taxon>
        <taxon>Marinilabiliaceae</taxon>
        <taxon>Geofilum</taxon>
    </lineage>
</organism>
<dbReference type="GO" id="GO:0043190">
    <property type="term" value="C:ATP-binding cassette (ABC) transporter complex"/>
    <property type="evidence" value="ECO:0007669"/>
    <property type="project" value="InterPro"/>
</dbReference>
<dbReference type="PANTHER" id="PTHR30188">
    <property type="entry name" value="ABC TRANSPORTER PERMEASE PROTEIN-RELATED"/>
    <property type="match status" value="1"/>
</dbReference>
<dbReference type="InterPro" id="IPR030802">
    <property type="entry name" value="Permease_MalE"/>
</dbReference>
<feature type="transmembrane region" description="Helical" evidence="1">
    <location>
        <begin position="49"/>
        <end position="74"/>
    </location>
</feature>
<protein>
    <submittedName>
        <fullName evidence="2">ABC-type transport system</fullName>
    </submittedName>
</protein>
<sequence>MIHIEGPKILNMTFLFHLGRYALFVRDVFRRPVKHRLLLTQTIKEMDVLGLSSVGIVFIISFFMGAVITLQTAYNIELPFIPKYTVGVAARDSILLEFSSTIVSLILAGKVGSHIASEIGTMRVTEQIDVLDVMGINSAGFLVLPKVLAMIFLLPFLVLISMGIGIIGGWTAGSLTGVVPSNDFIYGIQYAFIPFYIVYSLIKAVVFAFLITTISGYWGYYTTGGSLEVGHSSTRAVVVSSIQILLFNLLLTQLLLA</sequence>
<dbReference type="GO" id="GO:0005548">
    <property type="term" value="F:phospholipid transporter activity"/>
    <property type="evidence" value="ECO:0007669"/>
    <property type="project" value="TreeGrafter"/>
</dbReference>
<dbReference type="STRING" id="1236989.JCM15548_12113"/>
<name>A0A0E9LXN9_9BACT</name>
<evidence type="ECO:0000313" key="3">
    <source>
        <dbReference type="Proteomes" id="UP000032900"/>
    </source>
</evidence>
<proteinExistence type="predicted"/>
<dbReference type="EMBL" id="BAZW01000014">
    <property type="protein sequence ID" value="GAO29881.1"/>
    <property type="molecule type" value="Genomic_DNA"/>
</dbReference>
<keyword evidence="3" id="KW-1185">Reference proteome</keyword>
<reference evidence="2 3" key="1">
    <citation type="journal article" date="2015" name="Microbes Environ.">
        <title>Distribution and evolution of nitrogen fixation genes in the phylum bacteroidetes.</title>
        <authorList>
            <person name="Inoue J."/>
            <person name="Oshima K."/>
            <person name="Suda W."/>
            <person name="Sakamoto M."/>
            <person name="Iino T."/>
            <person name="Noda S."/>
            <person name="Hongoh Y."/>
            <person name="Hattori M."/>
            <person name="Ohkuma M."/>
        </authorList>
    </citation>
    <scope>NUCLEOTIDE SEQUENCE [LARGE SCALE GENOMIC DNA]</scope>
    <source>
        <strain evidence="2">JCM 15548</strain>
    </source>
</reference>
<keyword evidence="1" id="KW-0472">Membrane</keyword>
<dbReference type="Proteomes" id="UP000032900">
    <property type="component" value="Unassembled WGS sequence"/>
</dbReference>
<comment type="caution">
    <text evidence="2">The sequence shown here is derived from an EMBL/GenBank/DDBJ whole genome shotgun (WGS) entry which is preliminary data.</text>
</comment>
<keyword evidence="1" id="KW-1133">Transmembrane helix</keyword>
<keyword evidence="1" id="KW-0812">Transmembrane</keyword>
<accession>A0A0E9LXN9</accession>
<feature type="transmembrane region" description="Helical" evidence="1">
    <location>
        <begin position="236"/>
        <end position="256"/>
    </location>
</feature>
<dbReference type="PANTHER" id="PTHR30188:SF4">
    <property type="entry name" value="PROTEIN TRIGALACTOSYLDIACYLGLYCEROL 1, CHLOROPLASTIC"/>
    <property type="match status" value="1"/>
</dbReference>
<gene>
    <name evidence="2" type="ORF">JCM15548_12113</name>
</gene>
<evidence type="ECO:0000313" key="2">
    <source>
        <dbReference type="EMBL" id="GAO29881.1"/>
    </source>
</evidence>
<feature type="transmembrane region" description="Helical" evidence="1">
    <location>
        <begin position="147"/>
        <end position="170"/>
    </location>
</feature>
<evidence type="ECO:0000256" key="1">
    <source>
        <dbReference type="SAM" id="Phobius"/>
    </source>
</evidence>